<keyword evidence="3" id="KW-1185">Reference proteome</keyword>
<dbReference type="AlphaFoldDB" id="A0A8J9UYP3"/>
<dbReference type="OrthoDB" id="6493944at2759"/>
<feature type="transmembrane region" description="Helical" evidence="1">
    <location>
        <begin position="42"/>
        <end position="62"/>
    </location>
</feature>
<accession>A0A8J9UYP3</accession>
<name>A0A8J9UYP3_9NEOP</name>
<organism evidence="2 3">
    <name type="scientific">Brenthis ino</name>
    <name type="common">lesser marbled fritillary</name>
    <dbReference type="NCBI Taxonomy" id="405034"/>
    <lineage>
        <taxon>Eukaryota</taxon>
        <taxon>Metazoa</taxon>
        <taxon>Ecdysozoa</taxon>
        <taxon>Arthropoda</taxon>
        <taxon>Hexapoda</taxon>
        <taxon>Insecta</taxon>
        <taxon>Pterygota</taxon>
        <taxon>Neoptera</taxon>
        <taxon>Endopterygota</taxon>
        <taxon>Lepidoptera</taxon>
        <taxon>Glossata</taxon>
        <taxon>Ditrysia</taxon>
        <taxon>Papilionoidea</taxon>
        <taxon>Nymphalidae</taxon>
        <taxon>Heliconiinae</taxon>
        <taxon>Argynnini</taxon>
        <taxon>Brenthis</taxon>
    </lineage>
</organism>
<evidence type="ECO:0000313" key="2">
    <source>
        <dbReference type="EMBL" id="CAH0722087.1"/>
    </source>
</evidence>
<protein>
    <submittedName>
        <fullName evidence="2">Uncharacterized protein</fullName>
    </submittedName>
</protein>
<proteinExistence type="predicted"/>
<reference evidence="2" key="1">
    <citation type="submission" date="2021-12" db="EMBL/GenBank/DDBJ databases">
        <authorList>
            <person name="Martin H S."/>
        </authorList>
    </citation>
    <scope>NUCLEOTIDE SEQUENCE</scope>
</reference>
<keyword evidence="1" id="KW-1133">Transmembrane helix</keyword>
<dbReference type="EMBL" id="OV170223">
    <property type="protein sequence ID" value="CAH0722087.1"/>
    <property type="molecule type" value="Genomic_DNA"/>
</dbReference>
<gene>
    <name evidence="2" type="ORF">BINO364_LOCUS8103</name>
</gene>
<evidence type="ECO:0000313" key="3">
    <source>
        <dbReference type="Proteomes" id="UP000838878"/>
    </source>
</evidence>
<evidence type="ECO:0000256" key="1">
    <source>
        <dbReference type="SAM" id="Phobius"/>
    </source>
</evidence>
<sequence length="121" mass="13679">MNKKILFLSFVIPTYILLDEICLKRFKTAFFRILKKMSLWSVFVYFLSVNCLGGVVASMYGCTSGSPGFESPVGPSLVIESFYLVILNNSLELRSRWYCTPVPRIAHKTVCALALTGRVER</sequence>
<keyword evidence="1" id="KW-0472">Membrane</keyword>
<feature type="non-terminal residue" evidence="2">
    <location>
        <position position="121"/>
    </location>
</feature>
<dbReference type="Proteomes" id="UP000838878">
    <property type="component" value="Chromosome 3"/>
</dbReference>
<keyword evidence="1" id="KW-0812">Transmembrane</keyword>